<reference evidence="3 4" key="2">
    <citation type="submission" date="2017-10" db="EMBL/GenBank/DDBJ databases">
        <title>Genome analyses suggest a sexual origin of heterokaryosis in a supposedly ancient asexual fungus.</title>
        <authorList>
            <person name="Corradi N."/>
            <person name="Sedzielewska K."/>
            <person name="Noel J."/>
            <person name="Charron P."/>
            <person name="Farinelli L."/>
            <person name="Marton T."/>
            <person name="Kruger M."/>
            <person name="Pelin A."/>
            <person name="Brachmann A."/>
            <person name="Corradi N."/>
        </authorList>
    </citation>
    <scope>NUCLEOTIDE SEQUENCE [LARGE SCALE GENOMIC DNA]</scope>
    <source>
        <strain evidence="3 4">A1</strain>
    </source>
</reference>
<evidence type="ECO:0000313" key="3">
    <source>
        <dbReference type="EMBL" id="PKC65585.1"/>
    </source>
</evidence>
<evidence type="ECO:0000256" key="2">
    <source>
        <dbReference type="SAM" id="Phobius"/>
    </source>
</evidence>
<dbReference type="VEuPathDB" id="FungiDB:RhiirFUN_012003"/>
<feature type="compositionally biased region" description="Acidic residues" evidence="1">
    <location>
        <begin position="179"/>
        <end position="189"/>
    </location>
</feature>
<name>A0A2N0RQL5_9GLOM</name>
<sequence length="189" mass="22285">MFYKLLTITRYIQFIILLIIIGLEIAQLLAFRANREQFSFPNVNNSAPLSSDGNVSWSVYFEDMNMFNKSPILFRDKYYELFYLAIWFTVSLTNLKPVFSGTSLNCNDSNWGPQGYRCKMFISSEFFSIIMTISWLISTYLLLKYLRIHKEEIADRETERKSNKSIRRNKKKEPKINNDYDDNGSVENV</sequence>
<dbReference type="VEuPathDB" id="FungiDB:FUN_014831"/>
<reference evidence="3 4" key="1">
    <citation type="submission" date="2017-10" db="EMBL/GenBank/DDBJ databases">
        <title>Extensive intraspecific genome diversity in a model arbuscular mycorrhizal fungus.</title>
        <authorList>
            <person name="Chen E.C.H."/>
            <person name="Morin E."/>
            <person name="Baudet D."/>
            <person name="Noel J."/>
            <person name="Ndikumana S."/>
            <person name="Charron P."/>
            <person name="St-Onge C."/>
            <person name="Giorgi J."/>
            <person name="Grigoriev I.V."/>
            <person name="Roux C."/>
            <person name="Martin F.M."/>
            <person name="Corradi N."/>
        </authorList>
    </citation>
    <scope>NUCLEOTIDE SEQUENCE [LARGE SCALE GENOMIC DNA]</scope>
    <source>
        <strain evidence="3 4">A1</strain>
    </source>
</reference>
<proteinExistence type="predicted"/>
<feature type="region of interest" description="Disordered" evidence="1">
    <location>
        <begin position="155"/>
        <end position="189"/>
    </location>
</feature>
<protein>
    <recommendedName>
        <fullName evidence="5">MARVEL domain-containing protein</fullName>
    </recommendedName>
</protein>
<dbReference type="AlphaFoldDB" id="A0A2N0RQL5"/>
<keyword evidence="2" id="KW-0472">Membrane</keyword>
<feature type="transmembrane region" description="Helical" evidence="2">
    <location>
        <begin position="120"/>
        <end position="143"/>
    </location>
</feature>
<evidence type="ECO:0000256" key="1">
    <source>
        <dbReference type="SAM" id="MobiDB-lite"/>
    </source>
</evidence>
<feature type="transmembrane region" description="Helical" evidence="2">
    <location>
        <begin position="81"/>
        <end position="100"/>
    </location>
</feature>
<feature type="transmembrane region" description="Helical" evidence="2">
    <location>
        <begin position="12"/>
        <end position="31"/>
    </location>
</feature>
<dbReference type="Proteomes" id="UP000232688">
    <property type="component" value="Unassembled WGS sequence"/>
</dbReference>
<gene>
    <name evidence="3" type="ORF">RhiirA1_420294</name>
</gene>
<dbReference type="EMBL" id="LLXH01000530">
    <property type="protein sequence ID" value="PKC65585.1"/>
    <property type="molecule type" value="Genomic_DNA"/>
</dbReference>
<accession>A0A2N0RQL5</accession>
<dbReference type="VEuPathDB" id="FungiDB:RhiirA1_420294"/>
<organism evidence="3 4">
    <name type="scientific">Rhizophagus irregularis</name>
    <dbReference type="NCBI Taxonomy" id="588596"/>
    <lineage>
        <taxon>Eukaryota</taxon>
        <taxon>Fungi</taxon>
        <taxon>Fungi incertae sedis</taxon>
        <taxon>Mucoromycota</taxon>
        <taxon>Glomeromycotina</taxon>
        <taxon>Glomeromycetes</taxon>
        <taxon>Glomerales</taxon>
        <taxon>Glomeraceae</taxon>
        <taxon>Rhizophagus</taxon>
    </lineage>
</organism>
<feature type="compositionally biased region" description="Basic residues" evidence="1">
    <location>
        <begin position="163"/>
        <end position="173"/>
    </location>
</feature>
<keyword evidence="2" id="KW-1133">Transmembrane helix</keyword>
<comment type="caution">
    <text evidence="3">The sequence shown here is derived from an EMBL/GenBank/DDBJ whole genome shotgun (WGS) entry which is preliminary data.</text>
</comment>
<keyword evidence="2" id="KW-0812">Transmembrane</keyword>
<evidence type="ECO:0000313" key="4">
    <source>
        <dbReference type="Proteomes" id="UP000232688"/>
    </source>
</evidence>
<evidence type="ECO:0008006" key="5">
    <source>
        <dbReference type="Google" id="ProtNLM"/>
    </source>
</evidence>